<dbReference type="SUPFAM" id="SSF50129">
    <property type="entry name" value="GroES-like"/>
    <property type="match status" value="1"/>
</dbReference>
<sequence>MKAARIHAHGVIDDIRIEDVPEPVPGLDEVLIRVEAAALNPMDNKLLAGYLKDFFPLAFPYTLGTDLAGTVVATGPLVATVRPGDRVIARTDPASGGAFAELAAVPARLVVPVSADLPLASLAGLPTAAASAWQALFEAGALQPGQSVLIHAGAGGVGSFAVQLAKRAGAYVTATASAANLDLVRSLGADQVIDYRNQDFTAFARAVDLVIDTVGGETLERSLGIIRPGGKLIGLSAPFDTEGPKARGIDAQFLFHQSDAGRLAAVAALAVDRRLQSVIGREFALADTVEALRSLSKGGARGKTLVRP</sequence>
<dbReference type="InterPro" id="IPR002364">
    <property type="entry name" value="Quin_OxRdtase/zeta-crystal_CS"/>
</dbReference>
<dbReference type="InterPro" id="IPR020843">
    <property type="entry name" value="ER"/>
</dbReference>
<name>A0A179C1L6_RHILE</name>
<dbReference type="eggNOG" id="COG0604">
    <property type="taxonomic scope" value="Bacteria"/>
</dbReference>
<dbReference type="GO" id="GO:0008270">
    <property type="term" value="F:zinc ion binding"/>
    <property type="evidence" value="ECO:0007669"/>
    <property type="project" value="InterPro"/>
</dbReference>
<proteinExistence type="predicted"/>
<evidence type="ECO:0000256" key="1">
    <source>
        <dbReference type="ARBA" id="ARBA00023002"/>
    </source>
</evidence>
<evidence type="ECO:0000259" key="2">
    <source>
        <dbReference type="SMART" id="SM00829"/>
    </source>
</evidence>
<dbReference type="GO" id="GO:0016491">
    <property type="term" value="F:oxidoreductase activity"/>
    <property type="evidence" value="ECO:0007669"/>
    <property type="project" value="UniProtKB-KW"/>
</dbReference>
<dbReference type="SMART" id="SM00829">
    <property type="entry name" value="PKS_ER"/>
    <property type="match status" value="1"/>
</dbReference>
<protein>
    <submittedName>
        <fullName evidence="3">NADPH:quinone oxidoreductase</fullName>
    </submittedName>
</protein>
<dbReference type="EMBL" id="LWBS01000008">
    <property type="protein sequence ID" value="OAP97362.1"/>
    <property type="molecule type" value="Genomic_DNA"/>
</dbReference>
<dbReference type="PROSITE" id="PS01162">
    <property type="entry name" value="QOR_ZETA_CRYSTAL"/>
    <property type="match status" value="1"/>
</dbReference>
<keyword evidence="1" id="KW-0560">Oxidoreductase</keyword>
<reference evidence="3" key="1">
    <citation type="submission" date="2016-04" db="EMBL/GenBank/DDBJ databases">
        <title>Fast-growing isolate from the root nodules of Vavilovia formosa.</title>
        <authorList>
            <person name="Kimeklis A."/>
            <person name="Safronova V."/>
            <person name="Belimov A."/>
            <person name="Andronov E."/>
        </authorList>
    </citation>
    <scope>NUCLEOTIDE SEQUENCE [LARGE SCALE GENOMIC DNA]</scope>
    <source>
        <strain evidence="3">Vaf-46</strain>
    </source>
</reference>
<dbReference type="Gene3D" id="3.90.180.10">
    <property type="entry name" value="Medium-chain alcohol dehydrogenases, catalytic domain"/>
    <property type="match status" value="1"/>
</dbReference>
<dbReference type="InterPro" id="IPR013154">
    <property type="entry name" value="ADH-like_N"/>
</dbReference>
<dbReference type="PANTHER" id="PTHR11695:SF294">
    <property type="entry name" value="RETICULON-4-INTERACTING PROTEIN 1, MITOCHONDRIAL"/>
    <property type="match status" value="1"/>
</dbReference>
<dbReference type="InterPro" id="IPR036291">
    <property type="entry name" value="NAD(P)-bd_dom_sf"/>
</dbReference>
<dbReference type="AlphaFoldDB" id="A0A179C1L6"/>
<dbReference type="CDD" id="cd05289">
    <property type="entry name" value="MDR_like_2"/>
    <property type="match status" value="1"/>
</dbReference>
<comment type="caution">
    <text evidence="3">The sequence shown here is derived from an EMBL/GenBank/DDBJ whole genome shotgun (WGS) entry which is preliminary data.</text>
</comment>
<dbReference type="PANTHER" id="PTHR11695">
    <property type="entry name" value="ALCOHOL DEHYDROGENASE RELATED"/>
    <property type="match status" value="1"/>
</dbReference>
<dbReference type="InterPro" id="IPR050700">
    <property type="entry name" value="YIM1/Zinc_Alcohol_DH_Fams"/>
</dbReference>
<dbReference type="Pfam" id="PF13602">
    <property type="entry name" value="ADH_zinc_N_2"/>
    <property type="match status" value="1"/>
</dbReference>
<gene>
    <name evidence="3" type="ORF">A4U53_36750</name>
</gene>
<accession>A0A179C1L6</accession>
<organism evidence="3">
    <name type="scientific">Rhizobium leguminosarum</name>
    <dbReference type="NCBI Taxonomy" id="384"/>
    <lineage>
        <taxon>Bacteria</taxon>
        <taxon>Pseudomonadati</taxon>
        <taxon>Pseudomonadota</taxon>
        <taxon>Alphaproteobacteria</taxon>
        <taxon>Hyphomicrobiales</taxon>
        <taxon>Rhizobiaceae</taxon>
        <taxon>Rhizobium/Agrobacterium group</taxon>
        <taxon>Rhizobium</taxon>
    </lineage>
</organism>
<dbReference type="Gene3D" id="3.40.50.720">
    <property type="entry name" value="NAD(P)-binding Rossmann-like Domain"/>
    <property type="match status" value="1"/>
</dbReference>
<dbReference type="SUPFAM" id="SSF51735">
    <property type="entry name" value="NAD(P)-binding Rossmann-fold domains"/>
    <property type="match status" value="1"/>
</dbReference>
<evidence type="ECO:0000313" key="3">
    <source>
        <dbReference type="EMBL" id="OAP97362.1"/>
    </source>
</evidence>
<feature type="domain" description="Enoyl reductase (ER)" evidence="2">
    <location>
        <begin position="10"/>
        <end position="306"/>
    </location>
</feature>
<dbReference type="InterPro" id="IPR011032">
    <property type="entry name" value="GroES-like_sf"/>
</dbReference>
<dbReference type="Pfam" id="PF08240">
    <property type="entry name" value="ADH_N"/>
    <property type="match status" value="1"/>
</dbReference>